<keyword evidence="1" id="KW-1133">Transmembrane helix</keyword>
<organism evidence="3 4">
    <name type="scientific">Trichoderma longibrachiatum ATCC 18648</name>
    <dbReference type="NCBI Taxonomy" id="983965"/>
    <lineage>
        <taxon>Eukaryota</taxon>
        <taxon>Fungi</taxon>
        <taxon>Dikarya</taxon>
        <taxon>Ascomycota</taxon>
        <taxon>Pezizomycotina</taxon>
        <taxon>Sordariomycetes</taxon>
        <taxon>Hypocreomycetidae</taxon>
        <taxon>Hypocreales</taxon>
        <taxon>Hypocreaceae</taxon>
        <taxon>Trichoderma</taxon>
    </lineage>
</organism>
<dbReference type="InterPro" id="IPR001763">
    <property type="entry name" value="Rhodanese-like_dom"/>
</dbReference>
<feature type="transmembrane region" description="Helical" evidence="1">
    <location>
        <begin position="70"/>
        <end position="88"/>
    </location>
</feature>
<gene>
    <name evidence="3" type="ORF">M440DRAFT_1020270</name>
</gene>
<name>A0A2T4CJD3_TRILO</name>
<keyword evidence="1" id="KW-0472">Membrane</keyword>
<evidence type="ECO:0000259" key="2">
    <source>
        <dbReference type="PROSITE" id="PS50206"/>
    </source>
</evidence>
<dbReference type="AlphaFoldDB" id="A0A2T4CJD3"/>
<protein>
    <recommendedName>
        <fullName evidence="2">Rhodanese domain-containing protein</fullName>
    </recommendedName>
</protein>
<evidence type="ECO:0000256" key="1">
    <source>
        <dbReference type="SAM" id="Phobius"/>
    </source>
</evidence>
<sequence>MSDSAGDGRPGNQTATKRRGEGIETFLVRYTRGFLGVNNKLERLSKRKEACYGKEGRTMHGVSLRWQSPWRWALLRYMVVILSLFLLTESGKRRRKKRGVIFEADIISWFLSKTLFIDLEGGWFRYAAYGGEVCRWDDLLRRGCDGFENKVNAPMLIMGKLSPIAAL</sequence>
<dbReference type="EMBL" id="KZ679126">
    <property type="protein sequence ID" value="PTB81618.1"/>
    <property type="molecule type" value="Genomic_DNA"/>
</dbReference>
<proteinExistence type="predicted"/>
<dbReference type="Proteomes" id="UP000240760">
    <property type="component" value="Unassembled WGS sequence"/>
</dbReference>
<keyword evidence="1" id="KW-0812">Transmembrane</keyword>
<evidence type="ECO:0000313" key="3">
    <source>
        <dbReference type="EMBL" id="PTB81618.1"/>
    </source>
</evidence>
<reference evidence="3 4" key="1">
    <citation type="submission" date="2016-07" db="EMBL/GenBank/DDBJ databases">
        <title>Multiple horizontal gene transfer events from other fungi enriched the ability of initially mycotrophic Trichoderma (Ascomycota) to feed on dead plant biomass.</title>
        <authorList>
            <consortium name="DOE Joint Genome Institute"/>
            <person name="Aerts A."/>
            <person name="Atanasova L."/>
            <person name="Chenthamara K."/>
            <person name="Zhang J."/>
            <person name="Grujic M."/>
            <person name="Henrissat B."/>
            <person name="Kuo A."/>
            <person name="Salamov A."/>
            <person name="Lipzen A."/>
            <person name="Labutti K."/>
            <person name="Barry K."/>
            <person name="Miao Y."/>
            <person name="Rahimi M.J."/>
            <person name="Shen Q."/>
            <person name="Grigoriev I.V."/>
            <person name="Kubicek C.P."/>
            <person name="Druzhinina I.S."/>
        </authorList>
    </citation>
    <scope>NUCLEOTIDE SEQUENCE [LARGE SCALE GENOMIC DNA]</scope>
    <source>
        <strain evidence="3 4">ATCC 18648</strain>
    </source>
</reference>
<keyword evidence="4" id="KW-1185">Reference proteome</keyword>
<evidence type="ECO:0000313" key="4">
    <source>
        <dbReference type="Proteomes" id="UP000240760"/>
    </source>
</evidence>
<accession>A0A2T4CJD3</accession>
<feature type="domain" description="Rhodanese" evidence="2">
    <location>
        <begin position="119"/>
        <end position="135"/>
    </location>
</feature>
<dbReference type="PROSITE" id="PS50206">
    <property type="entry name" value="RHODANESE_3"/>
    <property type="match status" value="1"/>
</dbReference>